<organism evidence="3 4">
    <name type="scientific">Gregarina niphandrodes</name>
    <name type="common">Septate eugregarine</name>
    <dbReference type="NCBI Taxonomy" id="110365"/>
    <lineage>
        <taxon>Eukaryota</taxon>
        <taxon>Sar</taxon>
        <taxon>Alveolata</taxon>
        <taxon>Apicomplexa</taxon>
        <taxon>Conoidasida</taxon>
        <taxon>Gregarinasina</taxon>
        <taxon>Eugregarinorida</taxon>
        <taxon>Gregarinidae</taxon>
        <taxon>Gregarina</taxon>
    </lineage>
</organism>
<gene>
    <name evidence="3" type="ORF">GNI_087610</name>
</gene>
<feature type="signal peptide" evidence="2">
    <location>
        <begin position="1"/>
        <end position="28"/>
    </location>
</feature>
<evidence type="ECO:0008006" key="5">
    <source>
        <dbReference type="Google" id="ProtNLM"/>
    </source>
</evidence>
<dbReference type="AlphaFoldDB" id="A0A023B5T5"/>
<dbReference type="GeneID" id="22913133"/>
<protein>
    <recommendedName>
        <fullName evidence="5">Transmembrane protein</fullName>
    </recommendedName>
</protein>
<evidence type="ECO:0000313" key="3">
    <source>
        <dbReference type="EMBL" id="EZG62800.1"/>
    </source>
</evidence>
<dbReference type="EMBL" id="AFNH02000657">
    <property type="protein sequence ID" value="EZG62800.1"/>
    <property type="molecule type" value="Genomic_DNA"/>
</dbReference>
<dbReference type="RefSeq" id="XP_011130721.1">
    <property type="nucleotide sequence ID" value="XM_011132419.1"/>
</dbReference>
<proteinExistence type="predicted"/>
<name>A0A023B5T5_GRENI</name>
<dbReference type="VEuPathDB" id="CryptoDB:GNI_087610"/>
<sequence>MPPLPSLRKSPPTCGLVTILLSLGGIDAFDSHVTASQSESMESISRPEGELLGSPIRLPSVSSAAMDLTRARSKRPAPKSSAVTGCLPRDASTEDVVKDASPPKRMCLGSFRGLRKHFLDRYLNCSTERDDILTAEDVAGASPMEVYRAADNSEFRSIMERNSVGQHPSQETGLSENRSRVREIVLFHPEEKEWEIHSRYLVWAYDVFHHGWQHLVPFKITESMSVFGLADAALKWEAAREVNPVLERNFMLEAGSYRRPPDVPVMWGRVVFAEWLARTECDLIDVGFRQQTHEGSEGIPLSQVNAALDDVLGSWPAEKLSSTRFAANMACWWKRCREKYNGGVSLREFHGLVLKKFGTLRVPLDQVAKASRRNIRRQKIQERVAALAGIGNSDPGHTSLIQIIMSDSPPSHLVNISGNKFQIVAEGETDLRIQSRYLVWAYDILNHDWHGGVLTPVLSPELSVFGLAQKACEWEANHGPVYTSTASCYNCGEGNKAHPSSVTCERCEQPWSPEEFWEWLRSRHFQ</sequence>
<keyword evidence="2" id="KW-0732">Signal</keyword>
<evidence type="ECO:0000313" key="4">
    <source>
        <dbReference type="Proteomes" id="UP000019763"/>
    </source>
</evidence>
<reference evidence="3" key="1">
    <citation type="submission" date="2013-12" db="EMBL/GenBank/DDBJ databases">
        <authorList>
            <person name="Omoto C.K."/>
            <person name="Sibley D."/>
            <person name="Venepally P."/>
            <person name="Hadjithomas M."/>
            <person name="Karamycheva S."/>
            <person name="Brunk B."/>
            <person name="Roos D."/>
            <person name="Caler E."/>
            <person name="Lorenzi H."/>
        </authorList>
    </citation>
    <scope>NUCLEOTIDE SEQUENCE</scope>
</reference>
<feature type="non-terminal residue" evidence="3">
    <location>
        <position position="526"/>
    </location>
</feature>
<evidence type="ECO:0000256" key="1">
    <source>
        <dbReference type="SAM" id="MobiDB-lite"/>
    </source>
</evidence>
<dbReference type="Proteomes" id="UP000019763">
    <property type="component" value="Unassembled WGS sequence"/>
</dbReference>
<keyword evidence="4" id="KW-1185">Reference proteome</keyword>
<accession>A0A023B5T5</accession>
<evidence type="ECO:0000256" key="2">
    <source>
        <dbReference type="SAM" id="SignalP"/>
    </source>
</evidence>
<comment type="caution">
    <text evidence="3">The sequence shown here is derived from an EMBL/GenBank/DDBJ whole genome shotgun (WGS) entry which is preliminary data.</text>
</comment>
<feature type="region of interest" description="Disordered" evidence="1">
    <location>
        <begin position="69"/>
        <end position="98"/>
    </location>
</feature>
<feature type="chain" id="PRO_5001515069" description="Transmembrane protein" evidence="2">
    <location>
        <begin position="29"/>
        <end position="526"/>
    </location>
</feature>